<dbReference type="SUPFAM" id="SSF52418">
    <property type="entry name" value="Nucleoside phosphorylase/phosphoribosyltransferase catalytic domain"/>
    <property type="match status" value="1"/>
</dbReference>
<keyword evidence="4 9" id="KW-0808">Transferase</keyword>
<feature type="binding site" evidence="9">
    <location>
        <position position="227"/>
    </location>
    <ligand>
        <name>Mg(2+)</name>
        <dbReference type="ChEBI" id="CHEBI:18420"/>
        <label>1</label>
    </ligand>
</feature>
<feature type="binding site" evidence="9">
    <location>
        <begin position="91"/>
        <end position="94"/>
    </location>
    <ligand>
        <name>5-phospho-alpha-D-ribose 1-diphosphate</name>
        <dbReference type="ChEBI" id="CHEBI:58017"/>
    </ligand>
</feature>
<evidence type="ECO:0000256" key="5">
    <source>
        <dbReference type="ARBA" id="ARBA00022822"/>
    </source>
</evidence>
<comment type="cofactor">
    <cofactor evidence="9">
        <name>Mg(2+)</name>
        <dbReference type="ChEBI" id="CHEBI:18420"/>
    </cofactor>
    <text evidence="9">Binds 2 magnesium ions per monomer.</text>
</comment>
<dbReference type="RefSeq" id="WP_075007426.1">
    <property type="nucleotide sequence ID" value="NZ_FOAP01000008.1"/>
</dbReference>
<evidence type="ECO:0000256" key="8">
    <source>
        <dbReference type="ARBA" id="ARBA00061188"/>
    </source>
</evidence>
<dbReference type="Pfam" id="PF02885">
    <property type="entry name" value="Glycos_trans_3N"/>
    <property type="match status" value="1"/>
</dbReference>
<dbReference type="UniPathway" id="UPA00035">
    <property type="reaction ID" value="UER00041"/>
</dbReference>
<comment type="pathway">
    <text evidence="1 9">Amino-acid biosynthesis; L-tryptophan biosynthesis; L-tryptophan from chorismate: step 2/5.</text>
</comment>
<feature type="binding site" evidence="9">
    <location>
        <position position="81"/>
    </location>
    <ligand>
        <name>anthranilate</name>
        <dbReference type="ChEBI" id="CHEBI:16567"/>
        <label>1</label>
    </ligand>
</feature>
<evidence type="ECO:0000256" key="2">
    <source>
        <dbReference type="ARBA" id="ARBA00022605"/>
    </source>
</evidence>
<dbReference type="NCBIfam" id="TIGR01245">
    <property type="entry name" value="trpD"/>
    <property type="match status" value="1"/>
</dbReference>
<dbReference type="FunFam" id="3.40.1030.10:FF:000002">
    <property type="entry name" value="Anthranilate phosphoribosyltransferase"/>
    <property type="match status" value="1"/>
</dbReference>
<evidence type="ECO:0000256" key="7">
    <source>
        <dbReference type="ARBA" id="ARBA00052328"/>
    </source>
</evidence>
<dbReference type="GO" id="GO:0004048">
    <property type="term" value="F:anthranilate phosphoribosyltransferase activity"/>
    <property type="evidence" value="ECO:0007669"/>
    <property type="project" value="UniProtKB-UniRule"/>
</dbReference>
<comment type="caution">
    <text evidence="9">Lacks conserved residue(s) required for the propagation of feature annotation.</text>
</comment>
<keyword evidence="9" id="KW-0460">Magnesium</keyword>
<dbReference type="InterPro" id="IPR000312">
    <property type="entry name" value="Glycosyl_Trfase_fam3"/>
</dbReference>
<evidence type="ECO:0000313" key="12">
    <source>
        <dbReference type="EMBL" id="SEL73168.1"/>
    </source>
</evidence>
<evidence type="ECO:0000256" key="6">
    <source>
        <dbReference type="ARBA" id="ARBA00023141"/>
    </source>
</evidence>
<dbReference type="GO" id="GO:0000162">
    <property type="term" value="P:L-tryptophan biosynthetic process"/>
    <property type="evidence" value="ECO:0007669"/>
    <property type="project" value="UniProtKB-UniRule"/>
</dbReference>
<dbReference type="GO" id="GO:0005829">
    <property type="term" value="C:cytosol"/>
    <property type="evidence" value="ECO:0007669"/>
    <property type="project" value="TreeGrafter"/>
</dbReference>
<accession>A0A1H7SL23</accession>
<feature type="domain" description="Glycosyl transferase family 3 N-terminal" evidence="11">
    <location>
        <begin position="4"/>
        <end position="66"/>
    </location>
</feature>
<keyword evidence="6 9" id="KW-0057">Aromatic amino acid biosynthesis</keyword>
<dbReference type="GO" id="GO:0000287">
    <property type="term" value="F:magnesium ion binding"/>
    <property type="evidence" value="ECO:0007669"/>
    <property type="project" value="UniProtKB-UniRule"/>
</dbReference>
<comment type="catalytic activity">
    <reaction evidence="7 9">
        <text>N-(5-phospho-beta-D-ribosyl)anthranilate + diphosphate = 5-phospho-alpha-D-ribose 1-diphosphate + anthranilate</text>
        <dbReference type="Rhea" id="RHEA:11768"/>
        <dbReference type="ChEBI" id="CHEBI:16567"/>
        <dbReference type="ChEBI" id="CHEBI:18277"/>
        <dbReference type="ChEBI" id="CHEBI:33019"/>
        <dbReference type="ChEBI" id="CHEBI:58017"/>
        <dbReference type="EC" id="2.4.2.18"/>
    </reaction>
</comment>
<dbReference type="HAMAP" id="MF_00211">
    <property type="entry name" value="TrpD"/>
    <property type="match status" value="1"/>
</dbReference>
<evidence type="ECO:0000256" key="9">
    <source>
        <dbReference type="HAMAP-Rule" id="MF_00211"/>
    </source>
</evidence>
<evidence type="ECO:0000256" key="1">
    <source>
        <dbReference type="ARBA" id="ARBA00004907"/>
    </source>
</evidence>
<protein>
    <recommendedName>
        <fullName evidence="9">Anthranilate phosphoribosyltransferase</fullName>
        <ecNumber evidence="9">2.4.2.18</ecNumber>
    </recommendedName>
</protein>
<evidence type="ECO:0000256" key="4">
    <source>
        <dbReference type="ARBA" id="ARBA00022679"/>
    </source>
</evidence>
<dbReference type="Gene3D" id="3.40.1030.10">
    <property type="entry name" value="Nucleoside phosphorylase/phosphoribosyltransferase catalytic domain"/>
    <property type="match status" value="1"/>
</dbReference>
<dbReference type="InterPro" id="IPR017459">
    <property type="entry name" value="Glycosyl_Trfase_fam3_N_dom"/>
</dbReference>
<feature type="binding site" evidence="9">
    <location>
        <begin position="109"/>
        <end position="117"/>
    </location>
    <ligand>
        <name>5-phospho-alpha-D-ribose 1-diphosphate</name>
        <dbReference type="ChEBI" id="CHEBI:58017"/>
    </ligand>
</feature>
<evidence type="ECO:0000256" key="3">
    <source>
        <dbReference type="ARBA" id="ARBA00022676"/>
    </source>
</evidence>
<proteinExistence type="inferred from homology"/>
<dbReference type="InterPro" id="IPR005940">
    <property type="entry name" value="Anthranilate_Pribosyl_Tfrase"/>
</dbReference>
<feature type="binding site" evidence="9">
    <location>
        <position position="81"/>
    </location>
    <ligand>
        <name>5-phospho-alpha-D-ribose 1-diphosphate</name>
        <dbReference type="ChEBI" id="CHEBI:58017"/>
    </ligand>
</feature>
<dbReference type="InterPro" id="IPR036320">
    <property type="entry name" value="Glycosyl_Trfase_fam3_N_dom_sf"/>
</dbReference>
<keyword evidence="13" id="KW-1185">Reference proteome</keyword>
<keyword evidence="3 9" id="KW-0328">Glycosyltransferase</keyword>
<feature type="domain" description="Glycosyl transferase family 3" evidence="10">
    <location>
        <begin position="75"/>
        <end position="325"/>
    </location>
</feature>
<organism evidence="12 13">
    <name type="scientific">Stigmatella aurantiaca</name>
    <dbReference type="NCBI Taxonomy" id="41"/>
    <lineage>
        <taxon>Bacteria</taxon>
        <taxon>Pseudomonadati</taxon>
        <taxon>Myxococcota</taxon>
        <taxon>Myxococcia</taxon>
        <taxon>Myxococcales</taxon>
        <taxon>Cystobacterineae</taxon>
        <taxon>Archangiaceae</taxon>
        <taxon>Stigmatella</taxon>
    </lineage>
</organism>
<feature type="binding site" evidence="9">
    <location>
        <position position="167"/>
    </location>
    <ligand>
        <name>anthranilate</name>
        <dbReference type="ChEBI" id="CHEBI:16567"/>
        <label>2</label>
    </ligand>
</feature>
<dbReference type="EMBL" id="FOAP01000008">
    <property type="protein sequence ID" value="SEL73168.1"/>
    <property type="molecule type" value="Genomic_DNA"/>
</dbReference>
<gene>
    <name evidence="9" type="primary">trpD</name>
    <name evidence="12" type="ORF">SAMN05444354_10830</name>
</gene>
<feature type="binding site" evidence="9">
    <location>
        <position position="89"/>
    </location>
    <ligand>
        <name>5-phospho-alpha-D-ribose 1-diphosphate</name>
        <dbReference type="ChEBI" id="CHEBI:58017"/>
    </ligand>
</feature>
<feature type="binding site" evidence="9">
    <location>
        <position position="227"/>
    </location>
    <ligand>
        <name>Mg(2+)</name>
        <dbReference type="ChEBI" id="CHEBI:18420"/>
        <label>2</label>
    </ligand>
</feature>
<sequence>MTLKEALGIVLSRRDLTREEMTAVMGVMLAGEATPAQVGALAAALRMKGETEDEILGAAEAMRERAAKLPVKAEVVLDTCGTGGDGAHTFNISTAVAFVAAGAGVTVAKHGNRAISSRCGSADVLEALGLPMNRPHASITRDIEEHGLGFLFAPAHHSTMRHVAQARREMGFHNLFNLLGPLTNPAGARYQLLGTFAGERLSQTARVLKRLGSQRAWVVHGQDGLDEISPCCPSDVADLREDGTVRIFTIVPEDVGLERVPPSAIAGGDAPENARMLRALLDGERSGVRTAVLLNAGAALVVVGKAADLREGVQRAAESIDSGAAARKLAALIQGAVSEKQE</sequence>
<evidence type="ECO:0000259" key="11">
    <source>
        <dbReference type="Pfam" id="PF02885"/>
    </source>
</evidence>
<dbReference type="SUPFAM" id="SSF47648">
    <property type="entry name" value="Nucleoside phosphorylase/phosphoribosyltransferase N-terminal domain"/>
    <property type="match status" value="1"/>
</dbReference>
<keyword evidence="5 9" id="KW-0822">Tryptophan biosynthesis</keyword>
<reference evidence="13" key="1">
    <citation type="submission" date="2016-10" db="EMBL/GenBank/DDBJ databases">
        <authorList>
            <person name="Varghese N."/>
            <person name="Submissions S."/>
        </authorList>
    </citation>
    <scope>NUCLEOTIDE SEQUENCE [LARGE SCALE GENOMIC DNA]</scope>
    <source>
        <strain evidence="13">DSM 17044</strain>
    </source>
</reference>
<name>A0A1H7SL23_STIAU</name>
<evidence type="ECO:0000259" key="10">
    <source>
        <dbReference type="Pfam" id="PF00591"/>
    </source>
</evidence>
<dbReference type="OrthoDB" id="9806430at2"/>
<dbReference type="EC" id="2.4.2.18" evidence="9"/>
<comment type="function">
    <text evidence="9">Catalyzes the transfer of the phosphoribosyl group of 5-phosphorylribose-1-pyrophosphate (PRPP) to anthranilate to yield N-(5'-phosphoribosyl)-anthranilate (PRA).</text>
</comment>
<dbReference type="PANTHER" id="PTHR43285">
    <property type="entry name" value="ANTHRANILATE PHOSPHORIBOSYLTRANSFERASE"/>
    <property type="match status" value="1"/>
</dbReference>
<comment type="similarity">
    <text evidence="9">Belongs to the anthranilate phosphoribosyltransferase family.</text>
</comment>
<feature type="binding site" evidence="9">
    <location>
        <begin position="84"/>
        <end position="85"/>
    </location>
    <ligand>
        <name>5-phospho-alpha-D-ribose 1-diphosphate</name>
        <dbReference type="ChEBI" id="CHEBI:58017"/>
    </ligand>
</feature>
<comment type="subunit">
    <text evidence="9">Homodimer.</text>
</comment>
<feature type="binding site" evidence="9">
    <location>
        <position position="93"/>
    </location>
    <ligand>
        <name>Mg(2+)</name>
        <dbReference type="ChEBI" id="CHEBI:18420"/>
        <label>1</label>
    </ligand>
</feature>
<dbReference type="Gene3D" id="1.20.970.10">
    <property type="entry name" value="Transferase, Pyrimidine Nucleoside Phosphorylase, Chain C"/>
    <property type="match status" value="1"/>
</dbReference>
<dbReference type="AlphaFoldDB" id="A0A1H7SL23"/>
<dbReference type="Proteomes" id="UP000182719">
    <property type="component" value="Unassembled WGS sequence"/>
</dbReference>
<feature type="binding site" evidence="9">
    <location>
        <position position="121"/>
    </location>
    <ligand>
        <name>5-phospho-alpha-D-ribose 1-diphosphate</name>
        <dbReference type="ChEBI" id="CHEBI:58017"/>
    </ligand>
</feature>
<dbReference type="PANTHER" id="PTHR43285:SF2">
    <property type="entry name" value="ANTHRANILATE PHOSPHORIBOSYLTRANSFERASE"/>
    <property type="match status" value="1"/>
</dbReference>
<dbReference type="Pfam" id="PF00591">
    <property type="entry name" value="Glycos_transf_3"/>
    <property type="match status" value="1"/>
</dbReference>
<comment type="similarity">
    <text evidence="8">In the C-terminal section; belongs to the anthranilate phosphoribosyltransferase family.</text>
</comment>
<feature type="binding site" evidence="9">
    <location>
        <position position="226"/>
    </location>
    <ligand>
        <name>Mg(2+)</name>
        <dbReference type="ChEBI" id="CHEBI:18420"/>
        <label>2</label>
    </ligand>
</feature>
<keyword evidence="9" id="KW-0479">Metal-binding</keyword>
<feature type="binding site" evidence="9">
    <location>
        <position position="112"/>
    </location>
    <ligand>
        <name>anthranilate</name>
        <dbReference type="ChEBI" id="CHEBI:16567"/>
        <label>1</label>
    </ligand>
</feature>
<keyword evidence="2 9" id="KW-0028">Amino-acid biosynthesis</keyword>
<dbReference type="InterPro" id="IPR035902">
    <property type="entry name" value="Nuc_phospho_transferase"/>
</dbReference>
<evidence type="ECO:0000313" key="13">
    <source>
        <dbReference type="Proteomes" id="UP000182719"/>
    </source>
</evidence>